<name>A0A7J9CPG1_GOSGO</name>
<dbReference type="InterPro" id="IPR044646">
    <property type="entry name" value="EMB1417-like"/>
</dbReference>
<dbReference type="PANTHER" id="PTHR46782:SF2">
    <property type="entry name" value="OS07G0545900 PROTEIN"/>
    <property type="match status" value="1"/>
</dbReference>
<evidence type="ECO:0008006" key="3">
    <source>
        <dbReference type="Google" id="ProtNLM"/>
    </source>
</evidence>
<sequence length="248" mass="28307">MCTSPAVYPSDCGVGEAPINDDVNTTKGETSSTAVVVAIPIADSLGFSICRTSYVKCSQKLGEQSLSISRVFEKWETSEKAGKNEHHLWEKRDSASSRQKAFNLVRIVSQLPNEKETVYGALDKWVAWETEFPLIAAAKALRILRKRSQWLRVIQAGSLWNTILHTHNRSISKRLFSRMISLFDHHSMPNKIIEYLYQMKHNYVGSELLEFLKVFANMEELCVRLDENTVKKVVRAFQELGQEDKQKL</sequence>
<evidence type="ECO:0000313" key="1">
    <source>
        <dbReference type="EMBL" id="MBA0750372.1"/>
    </source>
</evidence>
<organism evidence="1 2">
    <name type="scientific">Gossypium gossypioides</name>
    <name type="common">Mexican cotton</name>
    <name type="synonym">Selera gossypioides</name>
    <dbReference type="NCBI Taxonomy" id="34282"/>
    <lineage>
        <taxon>Eukaryota</taxon>
        <taxon>Viridiplantae</taxon>
        <taxon>Streptophyta</taxon>
        <taxon>Embryophyta</taxon>
        <taxon>Tracheophyta</taxon>
        <taxon>Spermatophyta</taxon>
        <taxon>Magnoliopsida</taxon>
        <taxon>eudicotyledons</taxon>
        <taxon>Gunneridae</taxon>
        <taxon>Pentapetalae</taxon>
        <taxon>rosids</taxon>
        <taxon>malvids</taxon>
        <taxon>Malvales</taxon>
        <taxon>Malvaceae</taxon>
        <taxon>Malvoideae</taxon>
        <taxon>Gossypium</taxon>
    </lineage>
</organism>
<feature type="non-terminal residue" evidence="1">
    <location>
        <position position="1"/>
    </location>
</feature>
<dbReference type="EMBL" id="JABEZY010000012">
    <property type="protein sequence ID" value="MBA0750372.1"/>
    <property type="molecule type" value="Genomic_DNA"/>
</dbReference>
<proteinExistence type="predicted"/>
<evidence type="ECO:0000313" key="2">
    <source>
        <dbReference type="Proteomes" id="UP000593579"/>
    </source>
</evidence>
<dbReference type="Proteomes" id="UP000593579">
    <property type="component" value="Unassembled WGS sequence"/>
</dbReference>
<comment type="caution">
    <text evidence="1">The sequence shown here is derived from an EMBL/GenBank/DDBJ whole genome shotgun (WGS) entry which is preliminary data.</text>
</comment>
<dbReference type="PANTHER" id="PTHR46782">
    <property type="entry name" value="OS01G0757700 PROTEIN"/>
    <property type="match status" value="1"/>
</dbReference>
<keyword evidence="2" id="KW-1185">Reference proteome</keyword>
<dbReference type="AlphaFoldDB" id="A0A7J9CPG1"/>
<accession>A0A7J9CPG1</accession>
<dbReference type="OrthoDB" id="2014168at2759"/>
<reference evidence="1 2" key="1">
    <citation type="journal article" date="2019" name="Genome Biol. Evol.">
        <title>Insights into the evolution of the New World diploid cottons (Gossypium, subgenus Houzingenia) based on genome sequencing.</title>
        <authorList>
            <person name="Grover C.E."/>
            <person name="Arick M.A. 2nd"/>
            <person name="Thrash A."/>
            <person name="Conover J.L."/>
            <person name="Sanders W.S."/>
            <person name="Peterson D.G."/>
            <person name="Frelichowski J.E."/>
            <person name="Scheffler J.A."/>
            <person name="Scheffler B.E."/>
            <person name="Wendel J.F."/>
        </authorList>
    </citation>
    <scope>NUCLEOTIDE SEQUENCE [LARGE SCALE GENOMIC DNA]</scope>
    <source>
        <strain evidence="1">5</strain>
        <tissue evidence="1">Leaf</tissue>
    </source>
</reference>
<protein>
    <recommendedName>
        <fullName evidence="3">Pentatricopeptide repeat-containing protein</fullName>
    </recommendedName>
</protein>
<gene>
    <name evidence="1" type="ORF">Gogos_001784</name>
</gene>